<feature type="compositionally biased region" description="Pro residues" evidence="2">
    <location>
        <begin position="513"/>
        <end position="532"/>
    </location>
</feature>
<feature type="compositionally biased region" description="Low complexity" evidence="2">
    <location>
        <begin position="185"/>
        <end position="195"/>
    </location>
</feature>
<organism evidence="4 5">
    <name type="scientific">Tilletiaria anomala (strain ATCC 24038 / CBS 436.72 / UBC 951)</name>
    <dbReference type="NCBI Taxonomy" id="1037660"/>
    <lineage>
        <taxon>Eukaryota</taxon>
        <taxon>Fungi</taxon>
        <taxon>Dikarya</taxon>
        <taxon>Basidiomycota</taxon>
        <taxon>Ustilaginomycotina</taxon>
        <taxon>Exobasidiomycetes</taxon>
        <taxon>Georgefischeriales</taxon>
        <taxon>Tilletiariaceae</taxon>
        <taxon>Tilletiaria</taxon>
    </lineage>
</organism>
<feature type="compositionally biased region" description="Polar residues" evidence="2">
    <location>
        <begin position="853"/>
        <end position="863"/>
    </location>
</feature>
<feature type="region of interest" description="Disordered" evidence="2">
    <location>
        <begin position="647"/>
        <end position="684"/>
    </location>
</feature>
<dbReference type="Proteomes" id="UP000027361">
    <property type="component" value="Unassembled WGS sequence"/>
</dbReference>
<evidence type="ECO:0000313" key="5">
    <source>
        <dbReference type="Proteomes" id="UP000027361"/>
    </source>
</evidence>
<proteinExistence type="predicted"/>
<feature type="region of interest" description="Disordered" evidence="2">
    <location>
        <begin position="69"/>
        <end position="90"/>
    </location>
</feature>
<sequence>MNSFRSKQDYMFATSSRPKLAAVTKPFLDLCRRTETMLEQITGGMVETEAEWDRKHDRRSAAPGMVLVSPDAKRTRGGGSSTAGNNTWGRTRKLGGVETWDDNMEEYAFQKKEVKCKSCKLIFAERTGLDMHYRLFPEHSDRTAFKEMTSDEYFSQSRTNQPSICPHPRPRGHRRSETLGVIPTASSQMASSASAHDPPDESGSGDGSVKRSDHEEQEEMMYVQRGDTARKDSHLRSYSLGAADLLDFAWSESQDQPQPDLELSSYIGALPPQLTSAQVSSTVSSSRSSSRNEMVGGHKRTDFFGSTSSIGTGVLRDYPIRPAHGRRGSSSSIGVDLPRSYSGVALANGGQSASVDSTRSFGMGGGPSSYPRQSHGGRRDSTISIGSLDVSVRRSDPQRPFMEGESSSFESIRFIESVAAAGVGAYSPPKAREHTSSIRSIGAGLSRMHARRPANDPKDTSNSISSVVDSVPGTSASVSAREQKDLANYLNAFGAADVLRPAQTSERALNSPAPAPAPPPVPLPPPLPPLPVVPRRQPLQQKPAPPVPPPPVPLRKATFPLPPSKAQGVQTRLEHEKDMPIAVLMNDLEVVRAHLSQELETEHVQRQLQLQQHQRTKQNNGASSESAGDLGRFLLLSIKGKPSGGGICSNIPPASSAPIVMPSQQQSSRRNHHLSLQQRSGSTAMTDTIVSSSQEYLAPSADMAAASSTDAYPSHWEEMRAKAREPLMMVRDGYSMGPSRSTSDTEGITGASSFEPQLHSATGTLIAWTSQDRNSTDSEDAAEHLCNVNKCTSIPTLPLPFENSSICDSPLLGASDEMRLWTKFQDPESLSSTSDLSHSNDGLEEPKKATGPGQVNQTISPSGSYPLPSRMNVSTQSNDASATPAAVNGQVPRVDSCFQVPTATAQNASSSPPVPSYPARPARRLAPALPTGARRASLGPPPPLPPMPAVDPFA</sequence>
<feature type="compositionally biased region" description="Polar residues" evidence="2">
    <location>
        <begin position="460"/>
        <end position="476"/>
    </location>
</feature>
<keyword evidence="1" id="KW-0479">Metal-binding</keyword>
<keyword evidence="1" id="KW-0863">Zinc-finger</keyword>
<feature type="region of interest" description="Disordered" evidence="2">
    <location>
        <begin position="826"/>
        <end position="954"/>
    </location>
</feature>
<feature type="compositionally biased region" description="Low complexity" evidence="2">
    <location>
        <begin position="829"/>
        <end position="839"/>
    </location>
</feature>
<accession>A0A066WAK2</accession>
<feature type="compositionally biased region" description="Low complexity" evidence="2">
    <location>
        <begin position="282"/>
        <end position="291"/>
    </location>
</feature>
<dbReference type="GO" id="GO:0008270">
    <property type="term" value="F:zinc ion binding"/>
    <property type="evidence" value="ECO:0007669"/>
    <property type="project" value="UniProtKB-KW"/>
</dbReference>
<feature type="compositionally biased region" description="Pro residues" evidence="2">
    <location>
        <begin position="939"/>
        <end position="954"/>
    </location>
</feature>
<dbReference type="RefSeq" id="XP_013244369.1">
    <property type="nucleotide sequence ID" value="XM_013388915.1"/>
</dbReference>
<feature type="compositionally biased region" description="Polar residues" evidence="2">
    <location>
        <begin position="871"/>
        <end position="881"/>
    </location>
</feature>
<feature type="compositionally biased region" description="Low complexity" evidence="2">
    <location>
        <begin position="919"/>
        <end position="936"/>
    </location>
</feature>
<dbReference type="InterPro" id="IPR013087">
    <property type="entry name" value="Znf_C2H2_type"/>
</dbReference>
<dbReference type="HOGENOM" id="CLU_309090_0_0_1"/>
<dbReference type="AlphaFoldDB" id="A0A066WAK2"/>
<reference evidence="4 5" key="1">
    <citation type="submission" date="2014-05" db="EMBL/GenBank/DDBJ databases">
        <title>Draft genome sequence of a rare smut relative, Tilletiaria anomala UBC 951.</title>
        <authorList>
            <consortium name="DOE Joint Genome Institute"/>
            <person name="Toome M."/>
            <person name="Kuo A."/>
            <person name="Henrissat B."/>
            <person name="Lipzen A."/>
            <person name="Tritt A."/>
            <person name="Yoshinaga Y."/>
            <person name="Zane M."/>
            <person name="Barry K."/>
            <person name="Grigoriev I.V."/>
            <person name="Spatafora J.W."/>
            <person name="Aimea M.C."/>
        </authorList>
    </citation>
    <scope>NUCLEOTIDE SEQUENCE [LARGE SCALE GENOMIC DNA]</scope>
    <source>
        <strain evidence="4 5">UBC 951</strain>
    </source>
</reference>
<keyword evidence="5" id="KW-1185">Reference proteome</keyword>
<evidence type="ECO:0000256" key="1">
    <source>
        <dbReference type="PROSITE-ProRule" id="PRU00042"/>
    </source>
</evidence>
<keyword evidence="1" id="KW-0862">Zinc</keyword>
<name>A0A066WAK2_TILAU</name>
<evidence type="ECO:0000313" key="4">
    <source>
        <dbReference type="EMBL" id="KDN49583.1"/>
    </source>
</evidence>
<dbReference type="InParanoid" id="A0A066WAK2"/>
<comment type="caution">
    <text evidence="4">The sequence shown here is derived from an EMBL/GenBank/DDBJ whole genome shotgun (WGS) entry which is preliminary data.</text>
</comment>
<feature type="region of interest" description="Disordered" evidence="2">
    <location>
        <begin position="444"/>
        <end position="476"/>
    </location>
</feature>
<gene>
    <name evidence="4" type="ORF">K437DRAFT_273235</name>
</gene>
<feature type="domain" description="C2H2-type" evidence="3">
    <location>
        <begin position="114"/>
        <end position="144"/>
    </location>
</feature>
<protein>
    <recommendedName>
        <fullName evidence="3">C2H2-type domain-containing protein</fullName>
    </recommendedName>
</protein>
<feature type="region of interest" description="Disordered" evidence="2">
    <location>
        <begin position="282"/>
        <end position="303"/>
    </location>
</feature>
<feature type="compositionally biased region" description="Polar residues" evidence="2">
    <location>
        <begin position="152"/>
        <end position="163"/>
    </location>
</feature>
<dbReference type="EMBL" id="JMSN01000021">
    <property type="protein sequence ID" value="KDN49583.1"/>
    <property type="molecule type" value="Genomic_DNA"/>
</dbReference>
<evidence type="ECO:0000256" key="2">
    <source>
        <dbReference type="SAM" id="MobiDB-lite"/>
    </source>
</evidence>
<dbReference type="GeneID" id="25266425"/>
<dbReference type="PROSITE" id="PS50157">
    <property type="entry name" value="ZINC_FINGER_C2H2_2"/>
    <property type="match status" value="1"/>
</dbReference>
<feature type="region of interest" description="Disordered" evidence="2">
    <location>
        <begin position="505"/>
        <end position="556"/>
    </location>
</feature>
<evidence type="ECO:0000259" key="3">
    <source>
        <dbReference type="PROSITE" id="PS50157"/>
    </source>
</evidence>
<feature type="compositionally biased region" description="Pro residues" evidence="2">
    <location>
        <begin position="543"/>
        <end position="553"/>
    </location>
</feature>
<feature type="region of interest" description="Disordered" evidence="2">
    <location>
        <begin position="152"/>
        <end position="228"/>
    </location>
</feature>
<feature type="region of interest" description="Disordered" evidence="2">
    <location>
        <begin position="360"/>
        <end position="382"/>
    </location>
</feature>
<feature type="compositionally biased region" description="Polar residues" evidence="2">
    <location>
        <begin position="662"/>
        <end position="684"/>
    </location>
</feature>